<reference evidence="1" key="1">
    <citation type="journal article" date="2015" name="Nature">
        <title>Complex archaea that bridge the gap between prokaryotes and eukaryotes.</title>
        <authorList>
            <person name="Spang A."/>
            <person name="Saw J.H."/>
            <person name="Jorgensen S.L."/>
            <person name="Zaremba-Niedzwiedzka K."/>
            <person name="Martijn J."/>
            <person name="Lind A.E."/>
            <person name="van Eijk R."/>
            <person name="Schleper C."/>
            <person name="Guy L."/>
            <person name="Ettema T.J."/>
        </authorList>
    </citation>
    <scope>NUCLEOTIDE SEQUENCE</scope>
</reference>
<dbReference type="AlphaFoldDB" id="A0A0F9NGM0"/>
<comment type="caution">
    <text evidence="1">The sequence shown here is derived from an EMBL/GenBank/DDBJ whole genome shotgun (WGS) entry which is preliminary data.</text>
</comment>
<dbReference type="EMBL" id="LAZR01003403">
    <property type="protein sequence ID" value="KKN18695.1"/>
    <property type="molecule type" value="Genomic_DNA"/>
</dbReference>
<accession>A0A0F9NGM0</accession>
<gene>
    <name evidence="1" type="ORF">LCGC14_0953110</name>
</gene>
<organism evidence="1">
    <name type="scientific">marine sediment metagenome</name>
    <dbReference type="NCBI Taxonomy" id="412755"/>
    <lineage>
        <taxon>unclassified sequences</taxon>
        <taxon>metagenomes</taxon>
        <taxon>ecological metagenomes</taxon>
    </lineage>
</organism>
<proteinExistence type="predicted"/>
<evidence type="ECO:0000313" key="1">
    <source>
        <dbReference type="EMBL" id="KKN18695.1"/>
    </source>
</evidence>
<sequence length="88" mass="9933">MTEKRYNAAEVLGKVSGLGSGEVDRIFEEVKANHAKLDACDGHDFEPCERIGELVRSYKCMRCFGVLDAVNRRWYECGRVHGAQGRQL</sequence>
<name>A0A0F9NGM0_9ZZZZ</name>
<protein>
    <submittedName>
        <fullName evidence="1">Uncharacterized protein</fullName>
    </submittedName>
</protein>